<feature type="non-terminal residue" evidence="1">
    <location>
        <position position="1"/>
    </location>
</feature>
<name>A0A0F9JQR8_9ZZZZ</name>
<evidence type="ECO:0000313" key="1">
    <source>
        <dbReference type="EMBL" id="KKM07946.1"/>
    </source>
</evidence>
<comment type="caution">
    <text evidence="1">The sequence shown here is derived from an EMBL/GenBank/DDBJ whole genome shotgun (WGS) entry which is preliminary data.</text>
</comment>
<sequence length="21" mass="2524">VEKFGEEAVRKLAKRFNLNFQ</sequence>
<dbReference type="AlphaFoldDB" id="A0A0F9JQR8"/>
<proteinExistence type="predicted"/>
<reference evidence="1" key="1">
    <citation type="journal article" date="2015" name="Nature">
        <title>Complex archaea that bridge the gap between prokaryotes and eukaryotes.</title>
        <authorList>
            <person name="Spang A."/>
            <person name="Saw J.H."/>
            <person name="Jorgensen S.L."/>
            <person name="Zaremba-Niedzwiedzka K."/>
            <person name="Martijn J."/>
            <person name="Lind A.E."/>
            <person name="van Eijk R."/>
            <person name="Schleper C."/>
            <person name="Guy L."/>
            <person name="Ettema T.J."/>
        </authorList>
    </citation>
    <scope>NUCLEOTIDE SEQUENCE</scope>
</reference>
<dbReference type="EMBL" id="LAZR01015661">
    <property type="protein sequence ID" value="KKM07946.1"/>
    <property type="molecule type" value="Genomic_DNA"/>
</dbReference>
<protein>
    <submittedName>
        <fullName evidence="1">Uncharacterized protein</fullName>
    </submittedName>
</protein>
<organism evidence="1">
    <name type="scientific">marine sediment metagenome</name>
    <dbReference type="NCBI Taxonomy" id="412755"/>
    <lineage>
        <taxon>unclassified sequences</taxon>
        <taxon>metagenomes</taxon>
        <taxon>ecological metagenomes</taxon>
    </lineage>
</organism>
<accession>A0A0F9JQR8</accession>
<gene>
    <name evidence="1" type="ORF">LCGC14_1728840</name>
</gene>